<evidence type="ECO:0000313" key="3">
    <source>
        <dbReference type="EMBL" id="AEF03995.1"/>
    </source>
</evidence>
<keyword evidence="2" id="KW-1133">Transmembrane helix</keyword>
<dbReference type="AlphaFoldDB" id="F5ZDN3"/>
<dbReference type="RefSeq" id="WP_013784926.1">
    <property type="nucleotide sequence ID" value="NC_015554.1"/>
</dbReference>
<evidence type="ECO:0000313" key="4">
    <source>
        <dbReference type="Proteomes" id="UP000000683"/>
    </source>
</evidence>
<feature type="compositionally biased region" description="Polar residues" evidence="1">
    <location>
        <begin position="165"/>
        <end position="180"/>
    </location>
</feature>
<organism evidence="3 4">
    <name type="scientific">Alteromonas naphthalenivorans</name>
    <dbReference type="NCBI Taxonomy" id="715451"/>
    <lineage>
        <taxon>Bacteria</taxon>
        <taxon>Pseudomonadati</taxon>
        <taxon>Pseudomonadota</taxon>
        <taxon>Gammaproteobacteria</taxon>
        <taxon>Alteromonadales</taxon>
        <taxon>Alteromonadaceae</taxon>
        <taxon>Alteromonas/Salinimonas group</taxon>
        <taxon>Alteromonas</taxon>
    </lineage>
</organism>
<protein>
    <recommendedName>
        <fullName evidence="5">DUF4381 domain-containing protein</fullName>
    </recommendedName>
</protein>
<sequence>MQSAQGMPQTDPLAQLKDIHVPDNVDIWPLDWGWWCLIALFLAGAISLIVYLVKKHKFNKPRRDALKLLGSISSSDENWPMQINSVLKRTAVTYFKPQEVAGLYGNSWHDFLLNTLPERRKNTMSDSLSTLHSQQYAPKCDNKHFNECSKAAIAWVKHFNVTSPSNNKRLRASQQPSSFEQPKVREATHA</sequence>
<keyword evidence="2" id="KW-0472">Membrane</keyword>
<name>F5ZDN3_ALTNA</name>
<reference evidence="3 4" key="1">
    <citation type="journal article" date="2011" name="J. Bacteriol.">
        <title>Complete genome sequence of the polycyclic aromatic hydrocarbon-degrading bacterium Alteromonas sp. strain SN2.</title>
        <authorList>
            <person name="Jin H.M."/>
            <person name="Jeong H."/>
            <person name="Moon E.J."/>
            <person name="Math R.K."/>
            <person name="Lee K."/>
            <person name="Kim H.J."/>
            <person name="Jeon C.O."/>
            <person name="Oh T.K."/>
            <person name="Kim J.F."/>
        </authorList>
    </citation>
    <scope>NUCLEOTIDE SEQUENCE [LARGE SCALE GENOMIC DNA]</scope>
    <source>
        <strain evidence="4">JCM 17741 / KACC 18427 / KCTC 11700BP / SN2</strain>
    </source>
</reference>
<dbReference type="KEGG" id="alt:ambt_12375"/>
<dbReference type="Proteomes" id="UP000000683">
    <property type="component" value="Chromosome"/>
</dbReference>
<dbReference type="HOGENOM" id="CLU_113195_0_2_6"/>
<evidence type="ECO:0000256" key="2">
    <source>
        <dbReference type="SAM" id="Phobius"/>
    </source>
</evidence>
<evidence type="ECO:0000256" key="1">
    <source>
        <dbReference type="SAM" id="MobiDB-lite"/>
    </source>
</evidence>
<dbReference type="OrthoDB" id="283083at2"/>
<keyword evidence="2" id="KW-0812">Transmembrane</keyword>
<dbReference type="eggNOG" id="COG2304">
    <property type="taxonomic scope" value="Bacteria"/>
</dbReference>
<dbReference type="Pfam" id="PF14316">
    <property type="entry name" value="DUF4381"/>
    <property type="match status" value="1"/>
</dbReference>
<dbReference type="InterPro" id="IPR025489">
    <property type="entry name" value="DUF4381"/>
</dbReference>
<accession>F5ZDN3</accession>
<gene>
    <name evidence="3" type="ordered locus">ambt_12375</name>
</gene>
<evidence type="ECO:0008006" key="5">
    <source>
        <dbReference type="Google" id="ProtNLM"/>
    </source>
</evidence>
<feature type="region of interest" description="Disordered" evidence="1">
    <location>
        <begin position="165"/>
        <end position="190"/>
    </location>
</feature>
<keyword evidence="4" id="KW-1185">Reference proteome</keyword>
<feature type="transmembrane region" description="Helical" evidence="2">
    <location>
        <begin position="32"/>
        <end position="53"/>
    </location>
</feature>
<dbReference type="EMBL" id="CP002339">
    <property type="protein sequence ID" value="AEF03995.1"/>
    <property type="molecule type" value="Genomic_DNA"/>
</dbReference>
<proteinExistence type="predicted"/>